<gene>
    <name evidence="1" type="ORF">ASZ90_015022</name>
</gene>
<evidence type="ECO:0000313" key="1">
    <source>
        <dbReference type="EMBL" id="KUG15325.1"/>
    </source>
</evidence>
<sequence length="273" mass="30919">MVIKTQHLLSTDGKRTNRVFDQIQSAGGIHPYLGYEGVVILSSIMPDKAIFGFSADSYAEMIDIIKPDYYLTPDGETYLGEIEISALEINRITKDTDLLIKECPYSHPIGLIKGCNYQQINNHTEQLLERGISRFLFHAGDYLSRGTSCSIDTAIQFSYAIRKRVPWLGIYGIGAMKSLRNFSFADGYITQSHFVNPFYGRFRNSVRMNDGVQEISREDIMNELFHISRDISAIELQSTLSRWLLPNVFEQPDEHKRLCGCGLIDGEMLKGGI</sequence>
<dbReference type="AlphaFoldDB" id="A0A0W8F3E9"/>
<comment type="caution">
    <text evidence="1">The sequence shown here is derived from an EMBL/GenBank/DDBJ whole genome shotgun (WGS) entry which is preliminary data.</text>
</comment>
<organism evidence="1">
    <name type="scientific">hydrocarbon metagenome</name>
    <dbReference type="NCBI Taxonomy" id="938273"/>
    <lineage>
        <taxon>unclassified sequences</taxon>
        <taxon>metagenomes</taxon>
        <taxon>ecological metagenomes</taxon>
    </lineage>
</organism>
<protein>
    <submittedName>
        <fullName evidence="1">Uncharacterized protein</fullName>
    </submittedName>
</protein>
<proteinExistence type="predicted"/>
<reference evidence="1" key="1">
    <citation type="journal article" date="2015" name="Proc. Natl. Acad. Sci. U.S.A.">
        <title>Networks of energetic and metabolic interactions define dynamics in microbial communities.</title>
        <authorList>
            <person name="Embree M."/>
            <person name="Liu J.K."/>
            <person name="Al-Bassam M.M."/>
            <person name="Zengler K."/>
        </authorList>
    </citation>
    <scope>NUCLEOTIDE SEQUENCE</scope>
</reference>
<dbReference type="EMBL" id="LNQE01001565">
    <property type="protein sequence ID" value="KUG15325.1"/>
    <property type="molecule type" value="Genomic_DNA"/>
</dbReference>
<name>A0A0W8F3E9_9ZZZZ</name>
<accession>A0A0W8F3E9</accession>